<evidence type="ECO:0000313" key="4">
    <source>
        <dbReference type="Proteomes" id="UP000469385"/>
    </source>
</evidence>
<reference evidence="3 4" key="1">
    <citation type="submission" date="2019-12" db="EMBL/GenBank/DDBJ databases">
        <authorList>
            <person name="Huq M.A."/>
        </authorList>
    </citation>
    <scope>NUCLEOTIDE SEQUENCE [LARGE SCALE GENOMIC DNA]</scope>
    <source>
        <strain evidence="3 4">MAH-25</strain>
    </source>
</reference>
<feature type="transmembrane region" description="Helical" evidence="2">
    <location>
        <begin position="12"/>
        <end position="33"/>
    </location>
</feature>
<accession>A0A6N8IYE3</accession>
<gene>
    <name evidence="3" type="ORF">GON04_20485</name>
</gene>
<keyword evidence="2" id="KW-0812">Transmembrane</keyword>
<evidence type="ECO:0000256" key="1">
    <source>
        <dbReference type="SAM" id="MobiDB-lite"/>
    </source>
</evidence>
<protein>
    <submittedName>
        <fullName evidence="3">Uncharacterized protein</fullName>
    </submittedName>
</protein>
<evidence type="ECO:0000313" key="3">
    <source>
        <dbReference type="EMBL" id="MVQ31847.1"/>
    </source>
</evidence>
<comment type="caution">
    <text evidence="3">The sequence shown here is derived from an EMBL/GenBank/DDBJ whole genome shotgun (WGS) entry which is preliminary data.</text>
</comment>
<feature type="transmembrane region" description="Helical" evidence="2">
    <location>
        <begin position="39"/>
        <end position="61"/>
    </location>
</feature>
<dbReference type="Proteomes" id="UP000469385">
    <property type="component" value="Unassembled WGS sequence"/>
</dbReference>
<evidence type="ECO:0000256" key="2">
    <source>
        <dbReference type="SAM" id="Phobius"/>
    </source>
</evidence>
<keyword evidence="2" id="KW-0472">Membrane</keyword>
<feature type="region of interest" description="Disordered" evidence="1">
    <location>
        <begin position="94"/>
        <end position="126"/>
    </location>
</feature>
<name>A0A6N8IYE3_9BURK</name>
<dbReference type="RefSeq" id="WP_157399855.1">
    <property type="nucleotide sequence ID" value="NZ_WSEL01000009.1"/>
</dbReference>
<keyword evidence="4" id="KW-1185">Reference proteome</keyword>
<dbReference type="AlphaFoldDB" id="A0A6N8IYE3"/>
<proteinExistence type="predicted"/>
<sequence length="126" mass="12623">MTEPAPEGARQALATGSSALLVVTVAFAGWWTFATDADAGLVAGLAGPAVTALAAVPALAANASGSLRLARRAYLVGAVLALAVLVAGFWQAFGRDTPEGGDTETSVRIDPHALAGQRQARSPGRA</sequence>
<feature type="transmembrane region" description="Helical" evidence="2">
    <location>
        <begin position="73"/>
        <end position="93"/>
    </location>
</feature>
<keyword evidence="2" id="KW-1133">Transmembrane helix</keyword>
<dbReference type="EMBL" id="WSEL01000009">
    <property type="protein sequence ID" value="MVQ31847.1"/>
    <property type="molecule type" value="Genomic_DNA"/>
</dbReference>
<organism evidence="3 4">
    <name type="scientific">Ramlibacter pinisoli</name>
    <dbReference type="NCBI Taxonomy" id="2682844"/>
    <lineage>
        <taxon>Bacteria</taxon>
        <taxon>Pseudomonadati</taxon>
        <taxon>Pseudomonadota</taxon>
        <taxon>Betaproteobacteria</taxon>
        <taxon>Burkholderiales</taxon>
        <taxon>Comamonadaceae</taxon>
        <taxon>Ramlibacter</taxon>
    </lineage>
</organism>